<organism evidence="2 3">
    <name type="scientific">Neobacillus cucumis</name>
    <dbReference type="NCBI Taxonomy" id="1740721"/>
    <lineage>
        <taxon>Bacteria</taxon>
        <taxon>Bacillati</taxon>
        <taxon>Bacillota</taxon>
        <taxon>Bacilli</taxon>
        <taxon>Bacillales</taxon>
        <taxon>Bacillaceae</taxon>
        <taxon>Neobacillus</taxon>
    </lineage>
</organism>
<keyword evidence="3" id="KW-1185">Reference proteome</keyword>
<accession>A0A2N5H7G4</accession>
<gene>
    <name evidence="2" type="ORF">CVD27_25145</name>
</gene>
<dbReference type="Proteomes" id="UP000234950">
    <property type="component" value="Unassembled WGS sequence"/>
</dbReference>
<reference evidence="2 3" key="1">
    <citation type="submission" date="2017-11" db="EMBL/GenBank/DDBJ databases">
        <title>Comparitive Functional Genomics of Dry Heat Resistant strains isolated from the Viking Spacecraft.</title>
        <authorList>
            <person name="Seuylemezian A."/>
            <person name="Cooper K."/>
            <person name="Vaishampayan P."/>
        </authorList>
    </citation>
    <scope>NUCLEOTIDE SEQUENCE [LARGE SCALE GENOMIC DNA]</scope>
    <source>
        <strain evidence="2 3">V32-6</strain>
    </source>
</reference>
<proteinExistence type="predicted"/>
<evidence type="ECO:0008006" key="4">
    <source>
        <dbReference type="Google" id="ProtNLM"/>
    </source>
</evidence>
<evidence type="ECO:0000313" key="2">
    <source>
        <dbReference type="EMBL" id="PLS01454.1"/>
    </source>
</evidence>
<sequence length="121" mass="14555">MELLFKEKDALLHQYYELTNKLIMEINPESMENVQIALEERQKYIEKINFLDQKAEQILMNPEMKELLLRIEALEKILQERLKEAQQKVLSQIHSLKKEKRLKHYGDMGFVSSGIFYDKRK</sequence>
<dbReference type="EMBL" id="PGVE01000095">
    <property type="protein sequence ID" value="PLS01454.1"/>
    <property type="molecule type" value="Genomic_DNA"/>
</dbReference>
<dbReference type="AlphaFoldDB" id="A0A2N5H7G4"/>
<name>A0A2N5H7G4_9BACI</name>
<feature type="coiled-coil region" evidence="1">
    <location>
        <begin position="34"/>
        <end position="99"/>
    </location>
</feature>
<keyword evidence="1" id="KW-0175">Coiled coil</keyword>
<evidence type="ECO:0000256" key="1">
    <source>
        <dbReference type="SAM" id="Coils"/>
    </source>
</evidence>
<comment type="caution">
    <text evidence="2">The sequence shown here is derived from an EMBL/GenBank/DDBJ whole genome shotgun (WGS) entry which is preliminary data.</text>
</comment>
<evidence type="ECO:0000313" key="3">
    <source>
        <dbReference type="Proteomes" id="UP000234950"/>
    </source>
</evidence>
<protein>
    <recommendedName>
        <fullName evidence="4">Flagellar protein FliT</fullName>
    </recommendedName>
</protein>